<dbReference type="GO" id="GO:0000139">
    <property type="term" value="C:Golgi membrane"/>
    <property type="evidence" value="ECO:0007669"/>
    <property type="project" value="UniProtKB-SubCell"/>
</dbReference>
<dbReference type="PROSITE" id="PS50191">
    <property type="entry name" value="CRAL_TRIO"/>
    <property type="match status" value="1"/>
</dbReference>
<comment type="caution">
    <text evidence="5">The sequence shown here is derived from an EMBL/GenBank/DDBJ whole genome shotgun (WGS) entry which is preliminary data.</text>
</comment>
<organism evidence="5 6">
    <name type="scientific">Cymbomonas tetramitiformis</name>
    <dbReference type="NCBI Taxonomy" id="36881"/>
    <lineage>
        <taxon>Eukaryota</taxon>
        <taxon>Viridiplantae</taxon>
        <taxon>Chlorophyta</taxon>
        <taxon>Pyramimonadophyceae</taxon>
        <taxon>Pyramimonadales</taxon>
        <taxon>Pyramimonadaceae</taxon>
        <taxon>Cymbomonas</taxon>
    </lineage>
</organism>
<dbReference type="Gene3D" id="3.40.525.10">
    <property type="entry name" value="CRAL-TRIO lipid binding domain"/>
    <property type="match status" value="1"/>
</dbReference>
<keyword evidence="6" id="KW-1185">Reference proteome</keyword>
<dbReference type="GO" id="GO:0005886">
    <property type="term" value="C:plasma membrane"/>
    <property type="evidence" value="ECO:0007669"/>
    <property type="project" value="UniProtKB-SubCell"/>
</dbReference>
<dbReference type="InterPro" id="IPR011074">
    <property type="entry name" value="CRAL/TRIO_N_dom"/>
</dbReference>
<comment type="subcellular location">
    <subcellularLocation>
        <location evidence="1">Cell membrane</location>
        <topology evidence="1">Peripheral membrane protein</topology>
    </subcellularLocation>
    <subcellularLocation>
        <location evidence="2">Golgi apparatus membrane</location>
        <topology evidence="2">Peripheral membrane protein</topology>
    </subcellularLocation>
</comment>
<accession>A0AAE0FSH3</accession>
<sequence length="271" mass="30799">MLAYFSHFVFLPWTKAIPQGEKGEEDATVHANKRSGSVSEECEHRALAGFKQLIVGDGVEIPLTMIYAGDYDATLLRFLRARKLNLEKSFAMLKESIEYRKSEKFDTVLLNPLSTEKMDILRKYSLGAHSGTDRQGRPIYFDRPGFLKVEAMLSEGATPEDFLYKHVQEMEYMGNVHLWSASLDAGHTIDQTVTIIDVTNISPSSLTKIVRDVFGRLTKIDQNNYPESLAASYIVNASWIFTVAYKVRQHLRRSPHTRRHAPWSARGSQRA</sequence>
<evidence type="ECO:0000256" key="3">
    <source>
        <dbReference type="ARBA" id="ARBA00038020"/>
    </source>
</evidence>
<dbReference type="SMART" id="SM01100">
    <property type="entry name" value="CRAL_TRIO_N"/>
    <property type="match status" value="1"/>
</dbReference>
<dbReference type="InterPro" id="IPR051026">
    <property type="entry name" value="PI/PC_transfer"/>
</dbReference>
<dbReference type="InterPro" id="IPR036865">
    <property type="entry name" value="CRAL-TRIO_dom_sf"/>
</dbReference>
<evidence type="ECO:0000313" key="5">
    <source>
        <dbReference type="EMBL" id="KAK3265184.1"/>
    </source>
</evidence>
<dbReference type="PANTHER" id="PTHR45657:SF1">
    <property type="entry name" value="CRAL-TRIO DOMAIN-CONTAINING PROTEIN YKL091C-RELATED"/>
    <property type="match status" value="1"/>
</dbReference>
<reference evidence="5 6" key="1">
    <citation type="journal article" date="2015" name="Genome Biol. Evol.">
        <title>Comparative Genomics of a Bacterivorous Green Alga Reveals Evolutionary Causalities and Consequences of Phago-Mixotrophic Mode of Nutrition.</title>
        <authorList>
            <person name="Burns J.A."/>
            <person name="Paasch A."/>
            <person name="Narechania A."/>
            <person name="Kim E."/>
        </authorList>
    </citation>
    <scope>NUCLEOTIDE SEQUENCE [LARGE SCALE GENOMIC DNA]</scope>
    <source>
        <strain evidence="5 6">PLY_AMNH</strain>
    </source>
</reference>
<protein>
    <recommendedName>
        <fullName evidence="4">CRAL-TRIO domain-containing protein</fullName>
    </recommendedName>
</protein>
<dbReference type="InterPro" id="IPR001251">
    <property type="entry name" value="CRAL-TRIO_dom"/>
</dbReference>
<gene>
    <name evidence="5" type="ORF">CYMTET_26119</name>
</gene>
<name>A0AAE0FSH3_9CHLO</name>
<evidence type="ECO:0000313" key="6">
    <source>
        <dbReference type="Proteomes" id="UP001190700"/>
    </source>
</evidence>
<dbReference type="SMART" id="SM00516">
    <property type="entry name" value="SEC14"/>
    <property type="match status" value="1"/>
</dbReference>
<proteinExistence type="inferred from homology"/>
<dbReference type="EMBL" id="LGRX02014082">
    <property type="protein sequence ID" value="KAK3265184.1"/>
    <property type="molecule type" value="Genomic_DNA"/>
</dbReference>
<dbReference type="SUPFAM" id="SSF46938">
    <property type="entry name" value="CRAL/TRIO N-terminal domain"/>
    <property type="match status" value="1"/>
</dbReference>
<evidence type="ECO:0000256" key="2">
    <source>
        <dbReference type="ARBA" id="ARBA00004395"/>
    </source>
</evidence>
<dbReference type="Pfam" id="PF03765">
    <property type="entry name" value="CRAL_TRIO_N"/>
    <property type="match status" value="1"/>
</dbReference>
<dbReference type="PANTHER" id="PTHR45657">
    <property type="entry name" value="CRAL-TRIO DOMAIN-CONTAINING PROTEIN YKL091C-RELATED"/>
    <property type="match status" value="1"/>
</dbReference>
<evidence type="ECO:0000256" key="1">
    <source>
        <dbReference type="ARBA" id="ARBA00004202"/>
    </source>
</evidence>
<comment type="similarity">
    <text evidence="3">Belongs to the SFH family.</text>
</comment>
<dbReference type="InterPro" id="IPR036273">
    <property type="entry name" value="CRAL/TRIO_N_dom_sf"/>
</dbReference>
<dbReference type="Pfam" id="PF00650">
    <property type="entry name" value="CRAL_TRIO"/>
    <property type="match status" value="1"/>
</dbReference>
<dbReference type="AlphaFoldDB" id="A0AAE0FSH3"/>
<dbReference type="Proteomes" id="UP001190700">
    <property type="component" value="Unassembled WGS sequence"/>
</dbReference>
<feature type="domain" description="CRAL-TRIO" evidence="4">
    <location>
        <begin position="117"/>
        <end position="247"/>
    </location>
</feature>
<evidence type="ECO:0000259" key="4">
    <source>
        <dbReference type="PROSITE" id="PS50191"/>
    </source>
</evidence>
<dbReference type="SUPFAM" id="SSF52087">
    <property type="entry name" value="CRAL/TRIO domain"/>
    <property type="match status" value="1"/>
</dbReference>
<dbReference type="CDD" id="cd00170">
    <property type="entry name" value="SEC14"/>
    <property type="match status" value="1"/>
</dbReference>